<gene>
    <name evidence="1" type="ORF">LWC34_39025</name>
</gene>
<protein>
    <recommendedName>
        <fullName evidence="3">XRE family transcriptional regulator</fullName>
    </recommendedName>
</protein>
<name>A0ABS8ZLX6_9PSEU</name>
<reference evidence="1 2" key="1">
    <citation type="submission" date="2021-12" db="EMBL/GenBank/DDBJ databases">
        <title>Genome sequence of Kibdelosporangium philippinense ATCC 49844.</title>
        <authorList>
            <person name="Fedorov E.A."/>
            <person name="Omeragic M."/>
            <person name="Shalygina K.F."/>
            <person name="Maclea K.S."/>
        </authorList>
    </citation>
    <scope>NUCLEOTIDE SEQUENCE [LARGE SCALE GENOMIC DNA]</scope>
    <source>
        <strain evidence="1 2">ATCC 49844</strain>
    </source>
</reference>
<evidence type="ECO:0000313" key="1">
    <source>
        <dbReference type="EMBL" id="MCE7008764.1"/>
    </source>
</evidence>
<proteinExistence type="predicted"/>
<keyword evidence="2" id="KW-1185">Reference proteome</keyword>
<evidence type="ECO:0000313" key="2">
    <source>
        <dbReference type="Proteomes" id="UP001521150"/>
    </source>
</evidence>
<sequence length="146" mass="16243">MSGDADRERLAELMDESRAEQGLIWEQVAARGKISIALLRRIRKGGSLTEDSKIAIERGLDWTRGSVNEVLAGGTYSYGFVEPVKARQPLDPLTSSPQEIAEFLAEVRAKQGRAAFEELFQLTLEINEEAHDRTPNVKQTDASDKQ</sequence>
<comment type="caution">
    <text evidence="1">The sequence shown here is derived from an EMBL/GenBank/DDBJ whole genome shotgun (WGS) entry which is preliminary data.</text>
</comment>
<accession>A0ABS8ZLX6</accession>
<dbReference type="RefSeq" id="WP_233730235.1">
    <property type="nucleotide sequence ID" value="NZ_JAJVCN010000003.1"/>
</dbReference>
<evidence type="ECO:0008006" key="3">
    <source>
        <dbReference type="Google" id="ProtNLM"/>
    </source>
</evidence>
<dbReference type="Proteomes" id="UP001521150">
    <property type="component" value="Unassembled WGS sequence"/>
</dbReference>
<dbReference type="EMBL" id="JAJVCN010000003">
    <property type="protein sequence ID" value="MCE7008764.1"/>
    <property type="molecule type" value="Genomic_DNA"/>
</dbReference>
<organism evidence="1 2">
    <name type="scientific">Kibdelosporangium philippinense</name>
    <dbReference type="NCBI Taxonomy" id="211113"/>
    <lineage>
        <taxon>Bacteria</taxon>
        <taxon>Bacillati</taxon>
        <taxon>Actinomycetota</taxon>
        <taxon>Actinomycetes</taxon>
        <taxon>Pseudonocardiales</taxon>
        <taxon>Pseudonocardiaceae</taxon>
        <taxon>Kibdelosporangium</taxon>
    </lineage>
</organism>